<proteinExistence type="predicted"/>
<gene>
    <name evidence="1" type="ORF">GOODEAATRI_033464</name>
</gene>
<keyword evidence="2" id="KW-1185">Reference proteome</keyword>
<accession>A0ABV0Q3W5</accession>
<evidence type="ECO:0000313" key="1">
    <source>
        <dbReference type="EMBL" id="MEQ2190206.1"/>
    </source>
</evidence>
<sequence>LRNTRPWTLNDSVSHYKSPNHRGLTLTAGLPRYISSPPMWQKVCVLVAGLEPPRCTRATGKLREQTPHTQHHFYPLSAFLEDVL</sequence>
<dbReference type="Proteomes" id="UP001476798">
    <property type="component" value="Unassembled WGS sequence"/>
</dbReference>
<feature type="non-terminal residue" evidence="1">
    <location>
        <position position="1"/>
    </location>
</feature>
<dbReference type="EMBL" id="JAHRIO010096944">
    <property type="protein sequence ID" value="MEQ2190206.1"/>
    <property type="molecule type" value="Genomic_DNA"/>
</dbReference>
<comment type="caution">
    <text evidence="1">The sequence shown here is derived from an EMBL/GenBank/DDBJ whole genome shotgun (WGS) entry which is preliminary data.</text>
</comment>
<name>A0ABV0Q3W5_9TELE</name>
<organism evidence="1 2">
    <name type="scientific">Goodea atripinnis</name>
    <dbReference type="NCBI Taxonomy" id="208336"/>
    <lineage>
        <taxon>Eukaryota</taxon>
        <taxon>Metazoa</taxon>
        <taxon>Chordata</taxon>
        <taxon>Craniata</taxon>
        <taxon>Vertebrata</taxon>
        <taxon>Euteleostomi</taxon>
        <taxon>Actinopterygii</taxon>
        <taxon>Neopterygii</taxon>
        <taxon>Teleostei</taxon>
        <taxon>Neoteleostei</taxon>
        <taxon>Acanthomorphata</taxon>
        <taxon>Ovalentaria</taxon>
        <taxon>Atherinomorphae</taxon>
        <taxon>Cyprinodontiformes</taxon>
        <taxon>Goodeidae</taxon>
        <taxon>Goodea</taxon>
    </lineage>
</organism>
<evidence type="ECO:0000313" key="2">
    <source>
        <dbReference type="Proteomes" id="UP001476798"/>
    </source>
</evidence>
<protein>
    <submittedName>
        <fullName evidence="1">Uncharacterized protein</fullName>
    </submittedName>
</protein>
<reference evidence="1 2" key="1">
    <citation type="submission" date="2021-06" db="EMBL/GenBank/DDBJ databases">
        <authorList>
            <person name="Palmer J.M."/>
        </authorList>
    </citation>
    <scope>NUCLEOTIDE SEQUENCE [LARGE SCALE GENOMIC DNA]</scope>
    <source>
        <strain evidence="1 2">GA_2019</strain>
        <tissue evidence="1">Muscle</tissue>
    </source>
</reference>